<dbReference type="GO" id="GO:0016787">
    <property type="term" value="F:hydrolase activity"/>
    <property type="evidence" value="ECO:0007669"/>
    <property type="project" value="UniProtKB-KW"/>
</dbReference>
<name>A0ABV6FXF0_9BACT</name>
<organism evidence="1 2">
    <name type="scientific">Fontibacter flavus</name>
    <dbReference type="NCBI Taxonomy" id="654838"/>
    <lineage>
        <taxon>Bacteria</taxon>
        <taxon>Pseudomonadati</taxon>
        <taxon>Bacteroidota</taxon>
        <taxon>Cytophagia</taxon>
        <taxon>Cytophagales</taxon>
        <taxon>Cyclobacteriaceae</taxon>
        <taxon>Fontibacter</taxon>
    </lineage>
</organism>
<dbReference type="Proteomes" id="UP001589797">
    <property type="component" value="Unassembled WGS sequence"/>
</dbReference>
<evidence type="ECO:0000313" key="1">
    <source>
        <dbReference type="EMBL" id="MFC0263955.1"/>
    </source>
</evidence>
<dbReference type="Pfam" id="PF09411">
    <property type="entry name" value="PagL"/>
    <property type="match status" value="1"/>
</dbReference>
<sequence>MKSTYAIILLLLIPYLTVAQSFFNLKKDPPRFVKYLDLSFEGGPMLGNGTEFGDMVRNRSTYLGLDARLGFRQGAESTYAKVYRFPIFGVGFYASTFHNADVGEPNALYFFMETPVSRNIDKNWKLNYFFSYGLSYNFNPFDPEENPLNLFIGSNRNAYLHLGFKLSRKLTDRTDIDASLGFKHFSNGASSLPNSGINLIPLSLGASYRLTKDHDKDFSHTQLSQHQRKTVLHVYVAPGVREYFIGDANNLKLASGVHVLREISYKHRLGIGFDHFYSANAESRLANGISSPFWDSNSFGVFASWEWLLTEHLYAPMGIGAYLHRNSHNDEWNWYYQRAGLRYRFNNNMFAGVSIKAHKGKADFFEWTLGYSIFK</sequence>
<comment type="caution">
    <text evidence="1">The sequence shown here is derived from an EMBL/GenBank/DDBJ whole genome shotgun (WGS) entry which is preliminary data.</text>
</comment>
<keyword evidence="1" id="KW-0378">Hydrolase</keyword>
<dbReference type="RefSeq" id="WP_382388461.1">
    <property type="nucleotide sequence ID" value="NZ_JBHLWI010000040.1"/>
</dbReference>
<evidence type="ECO:0000313" key="2">
    <source>
        <dbReference type="Proteomes" id="UP001589797"/>
    </source>
</evidence>
<dbReference type="Gene3D" id="2.40.160.20">
    <property type="match status" value="1"/>
</dbReference>
<dbReference type="EMBL" id="JBHLWI010000040">
    <property type="protein sequence ID" value="MFC0263955.1"/>
    <property type="molecule type" value="Genomic_DNA"/>
</dbReference>
<gene>
    <name evidence="1" type="ORF">ACFFIP_14780</name>
</gene>
<keyword evidence="2" id="KW-1185">Reference proteome</keyword>
<accession>A0ABV6FXF0</accession>
<protein>
    <submittedName>
        <fullName evidence="1">Acyloxyacyl hydrolase</fullName>
    </submittedName>
</protein>
<dbReference type="SUPFAM" id="SSF56935">
    <property type="entry name" value="Porins"/>
    <property type="match status" value="1"/>
</dbReference>
<proteinExistence type="predicted"/>
<dbReference type="InterPro" id="IPR018550">
    <property type="entry name" value="Lipid-A_deacylase-rel"/>
</dbReference>
<reference evidence="1 2" key="1">
    <citation type="submission" date="2024-09" db="EMBL/GenBank/DDBJ databases">
        <authorList>
            <person name="Sun Q."/>
            <person name="Mori K."/>
        </authorList>
    </citation>
    <scope>NUCLEOTIDE SEQUENCE [LARGE SCALE GENOMIC DNA]</scope>
    <source>
        <strain evidence="1 2">CCM 7650</strain>
    </source>
</reference>